<organism evidence="1 2">
    <name type="scientific">Pectobacterium carotovorum</name>
    <name type="common">Erwinia carotovora</name>
    <dbReference type="NCBI Taxonomy" id="554"/>
    <lineage>
        <taxon>Bacteria</taxon>
        <taxon>Pseudomonadati</taxon>
        <taxon>Pseudomonadota</taxon>
        <taxon>Gammaproteobacteria</taxon>
        <taxon>Enterobacterales</taxon>
        <taxon>Pectobacteriaceae</taxon>
        <taxon>Pectobacterium</taxon>
    </lineage>
</organism>
<dbReference type="EMBL" id="QZDH01000010">
    <property type="protein sequence ID" value="RJL53241.1"/>
    <property type="molecule type" value="Genomic_DNA"/>
</dbReference>
<name>A0A419AZ41_PECCA</name>
<reference evidence="1 2" key="1">
    <citation type="submission" date="2018-09" db="EMBL/GenBank/DDBJ databases">
        <title>Phylogenetic diversity of Pectobacterium and Dickeya strains causing blackleg disease of potato in Morocco.</title>
        <authorList>
            <person name="Oulghazi S."/>
            <person name="Moumni M."/>
            <person name="Faure D."/>
        </authorList>
    </citation>
    <scope>NUCLEOTIDE SEQUENCE [LARGE SCALE GENOMIC DNA]</scope>
    <source>
        <strain evidence="1 2">S1.15.11.2D</strain>
    </source>
</reference>
<evidence type="ECO:0000313" key="2">
    <source>
        <dbReference type="Proteomes" id="UP000283655"/>
    </source>
</evidence>
<dbReference type="Proteomes" id="UP000283655">
    <property type="component" value="Unassembled WGS sequence"/>
</dbReference>
<proteinExistence type="predicted"/>
<dbReference type="AlphaFoldDB" id="A0A419AZ41"/>
<comment type="caution">
    <text evidence="1">The sequence shown here is derived from an EMBL/GenBank/DDBJ whole genome shotgun (WGS) entry which is preliminary data.</text>
</comment>
<protein>
    <submittedName>
        <fullName evidence="1">Uncharacterized protein</fullName>
    </submittedName>
</protein>
<sequence>MDDDGDRITSLVLNHEGREVRKDEAASDPNLAGISRLTENHSALWKAISSRTANGEGCTRH</sequence>
<gene>
    <name evidence="1" type="ORF">D5071_06245</name>
</gene>
<evidence type="ECO:0000313" key="1">
    <source>
        <dbReference type="EMBL" id="RJL53241.1"/>
    </source>
</evidence>
<accession>A0A419AZ41</accession>